<dbReference type="InterPro" id="IPR005325">
    <property type="entry name" value="DUF308_memb"/>
</dbReference>
<accession>A0A2S7FC51</accession>
<evidence type="ECO:0000313" key="5">
    <source>
        <dbReference type="Proteomes" id="UP000238081"/>
    </source>
</evidence>
<dbReference type="Pfam" id="PF03729">
    <property type="entry name" value="DUF308"/>
    <property type="match status" value="2"/>
</dbReference>
<dbReference type="PANTHER" id="PTHR34989">
    <property type="entry name" value="PROTEIN HDED"/>
    <property type="match status" value="1"/>
</dbReference>
<feature type="transmembrane region" description="Helical" evidence="1">
    <location>
        <begin position="110"/>
        <end position="131"/>
    </location>
</feature>
<evidence type="ECO:0000313" key="3">
    <source>
        <dbReference type="EMBL" id="NAS16970.1"/>
    </source>
</evidence>
<dbReference type="AlphaFoldDB" id="A0A2S7FC51"/>
<gene>
    <name evidence="4" type="ORF">AWN73_01560</name>
    <name evidence="2" type="ORF">CBU02nite_29310</name>
    <name evidence="3" type="ORF">GND98_003535</name>
</gene>
<dbReference type="Proteomes" id="UP000474042">
    <property type="component" value="Unassembled WGS sequence"/>
</dbReference>
<protein>
    <recommendedName>
        <fullName evidence="8">Acid-resistance membrane protein</fullName>
    </recommendedName>
</protein>
<dbReference type="EMBL" id="LRDH01000096">
    <property type="protein sequence ID" value="PPV15802.1"/>
    <property type="molecule type" value="Genomic_DNA"/>
</dbReference>
<keyword evidence="1" id="KW-1133">Transmembrane helix</keyword>
<dbReference type="EMBL" id="WOFV02000006">
    <property type="protein sequence ID" value="NAS16970.1"/>
    <property type="molecule type" value="Genomic_DNA"/>
</dbReference>
<feature type="transmembrane region" description="Helical" evidence="1">
    <location>
        <begin position="7"/>
        <end position="25"/>
    </location>
</feature>
<dbReference type="Proteomes" id="UP000238081">
    <property type="component" value="Unassembled WGS sequence"/>
</dbReference>
<dbReference type="PANTHER" id="PTHR34989:SF1">
    <property type="entry name" value="PROTEIN HDED"/>
    <property type="match status" value="1"/>
</dbReference>
<reference evidence="2 6" key="2">
    <citation type="submission" date="2019-07" db="EMBL/GenBank/DDBJ databases">
        <title>Whole genome shotgun sequence of Clostridium butyricum NBRC 3858.</title>
        <authorList>
            <person name="Hosoyama A."/>
            <person name="Uohara A."/>
            <person name="Ohji S."/>
            <person name="Ichikawa N."/>
        </authorList>
    </citation>
    <scope>NUCLEOTIDE SEQUENCE [LARGE SCALE GENOMIC DNA]</scope>
    <source>
        <strain evidence="2 6">NBRC 3858</strain>
    </source>
</reference>
<dbReference type="InterPro" id="IPR052712">
    <property type="entry name" value="Acid_resist_chaperone_HdeD"/>
</dbReference>
<dbReference type="RefSeq" id="WP_002580475.1">
    <property type="nucleotide sequence ID" value="NZ_BKBC01000048.1"/>
</dbReference>
<evidence type="ECO:0008006" key="8">
    <source>
        <dbReference type="Google" id="ProtNLM"/>
    </source>
</evidence>
<keyword evidence="1" id="KW-0472">Membrane</keyword>
<proteinExistence type="predicted"/>
<comment type="caution">
    <text evidence="4">The sequence shown here is derived from an EMBL/GenBank/DDBJ whole genome shotgun (WGS) entry which is preliminary data.</text>
</comment>
<dbReference type="Proteomes" id="UP000321089">
    <property type="component" value="Unassembled WGS sequence"/>
</dbReference>
<evidence type="ECO:0000313" key="2">
    <source>
        <dbReference type="EMBL" id="GEQ22425.1"/>
    </source>
</evidence>
<evidence type="ECO:0000313" key="4">
    <source>
        <dbReference type="EMBL" id="PPV15802.1"/>
    </source>
</evidence>
<evidence type="ECO:0000313" key="7">
    <source>
        <dbReference type="Proteomes" id="UP000474042"/>
    </source>
</evidence>
<name>A0A2S7FC51_CLOBU</name>
<organism evidence="4 5">
    <name type="scientific">Clostridium butyricum</name>
    <dbReference type="NCBI Taxonomy" id="1492"/>
    <lineage>
        <taxon>Bacteria</taxon>
        <taxon>Bacillati</taxon>
        <taxon>Bacillota</taxon>
        <taxon>Clostridia</taxon>
        <taxon>Eubacteriales</taxon>
        <taxon>Clostridiaceae</taxon>
        <taxon>Clostridium</taxon>
    </lineage>
</organism>
<evidence type="ECO:0000256" key="1">
    <source>
        <dbReference type="SAM" id="Phobius"/>
    </source>
</evidence>
<reference evidence="4 5" key="1">
    <citation type="submission" date="2016-01" db="EMBL/GenBank/DDBJ databases">
        <title>Characterization of the Clostridium difficile lineages that are prevalent in Hong Kong and China.</title>
        <authorList>
            <person name="Kwok J.S.-L."/>
            <person name="Lam W.-Y."/>
            <person name="Ip M."/>
            <person name="Chan T.-F."/>
            <person name="Hawkey P.M."/>
            <person name="Tsui S.K.-W."/>
        </authorList>
    </citation>
    <scope>NUCLEOTIDE SEQUENCE [LARGE SCALE GENOMIC DNA]</scope>
    <source>
        <strain evidence="4 5">300064</strain>
    </source>
</reference>
<sequence length="159" mass="17547">MGKLLEKIFVIEGILFALLGILFVFNPINSLVVLTNVTGLILVSLGILYLIRDRRNIVISIINIILGAGLIAMPTESINLIISFYGAWSVVRGIYIVVDALRNDMDNNKFSLIYGGVIVLLGLLILLNPIISFISVPYIIGSYFIISGLCELYIGFRIK</sequence>
<dbReference type="EMBL" id="BKBC01000048">
    <property type="protein sequence ID" value="GEQ22425.1"/>
    <property type="molecule type" value="Genomic_DNA"/>
</dbReference>
<keyword evidence="1" id="KW-0812">Transmembrane</keyword>
<feature type="transmembrane region" description="Helical" evidence="1">
    <location>
        <begin position="80"/>
        <end position="98"/>
    </location>
</feature>
<reference evidence="3 7" key="3">
    <citation type="submission" date="2020-01" db="EMBL/GenBank/DDBJ databases">
        <title>Genome sequence of a 1,3-propanediol producer, Clostridium butyricum S3.</title>
        <authorList>
            <person name="Zhou J."/>
        </authorList>
    </citation>
    <scope>NUCLEOTIDE SEQUENCE [LARGE SCALE GENOMIC DNA]</scope>
    <source>
        <strain evidence="3 7">S3</strain>
    </source>
</reference>
<feature type="transmembrane region" description="Helical" evidence="1">
    <location>
        <begin position="137"/>
        <end position="156"/>
    </location>
</feature>
<feature type="transmembrane region" description="Helical" evidence="1">
    <location>
        <begin position="57"/>
        <end position="74"/>
    </location>
</feature>
<evidence type="ECO:0000313" key="6">
    <source>
        <dbReference type="Proteomes" id="UP000321089"/>
    </source>
</evidence>
<dbReference type="GO" id="GO:0005886">
    <property type="term" value="C:plasma membrane"/>
    <property type="evidence" value="ECO:0007669"/>
    <property type="project" value="TreeGrafter"/>
</dbReference>
<feature type="transmembrane region" description="Helical" evidence="1">
    <location>
        <begin position="31"/>
        <end position="50"/>
    </location>
</feature>